<protein>
    <recommendedName>
        <fullName evidence="2">EccD-like transmembrane domain-containing protein</fullName>
    </recommendedName>
</protein>
<reference evidence="4" key="1">
    <citation type="journal article" date="2019" name="Int. J. Syst. Evol. Microbiol.">
        <title>The Global Catalogue of Microorganisms (GCM) 10K type strain sequencing project: providing services to taxonomists for standard genome sequencing and annotation.</title>
        <authorList>
            <consortium name="The Broad Institute Genomics Platform"/>
            <consortium name="The Broad Institute Genome Sequencing Center for Infectious Disease"/>
            <person name="Wu L."/>
            <person name="Ma J."/>
        </authorList>
    </citation>
    <scope>NUCLEOTIDE SEQUENCE [LARGE SCALE GENOMIC DNA]</scope>
    <source>
        <strain evidence="4">NBRC 112299</strain>
    </source>
</reference>
<gene>
    <name evidence="3" type="ORF">GCM10025876_24140</name>
</gene>
<keyword evidence="4" id="KW-1185">Reference proteome</keyword>
<feature type="transmembrane region" description="Helical" evidence="1">
    <location>
        <begin position="81"/>
        <end position="103"/>
    </location>
</feature>
<sequence>MVSPQSDHEIFAEPAPIDADQVRARAVAGARVLVALRLGIGAAVMVATPVVAASGVAGALLATLAFLGMMFQSRQSYARSAVAAVMSVGAVGLVVTALTVAVSQAQRQGALLVVLLAATVILVTVTLINPRARIGLARAADTVEVVILALLLPLGVLAAGWA</sequence>
<dbReference type="RefSeq" id="WP_284328449.1">
    <property type="nucleotide sequence ID" value="NZ_BSUN01000001.1"/>
</dbReference>
<organism evidence="3 4">
    <name type="scientific">Demequina litorisediminis</name>
    <dbReference type="NCBI Taxonomy" id="1849022"/>
    <lineage>
        <taxon>Bacteria</taxon>
        <taxon>Bacillati</taxon>
        <taxon>Actinomycetota</taxon>
        <taxon>Actinomycetes</taxon>
        <taxon>Micrococcales</taxon>
        <taxon>Demequinaceae</taxon>
        <taxon>Demequina</taxon>
    </lineage>
</organism>
<evidence type="ECO:0000313" key="3">
    <source>
        <dbReference type="EMBL" id="GMA36210.1"/>
    </source>
</evidence>
<feature type="domain" description="EccD-like transmembrane" evidence="2">
    <location>
        <begin position="4"/>
        <end position="158"/>
    </location>
</feature>
<dbReference type="EMBL" id="BSUN01000001">
    <property type="protein sequence ID" value="GMA36210.1"/>
    <property type="molecule type" value="Genomic_DNA"/>
</dbReference>
<evidence type="ECO:0000313" key="4">
    <source>
        <dbReference type="Proteomes" id="UP001157125"/>
    </source>
</evidence>
<dbReference type="Proteomes" id="UP001157125">
    <property type="component" value="Unassembled WGS sequence"/>
</dbReference>
<dbReference type="InterPro" id="IPR044049">
    <property type="entry name" value="EccD_transm"/>
</dbReference>
<keyword evidence="1" id="KW-0812">Transmembrane</keyword>
<evidence type="ECO:0000259" key="2">
    <source>
        <dbReference type="Pfam" id="PF19053"/>
    </source>
</evidence>
<feature type="transmembrane region" description="Helical" evidence="1">
    <location>
        <begin position="40"/>
        <end position="69"/>
    </location>
</feature>
<evidence type="ECO:0000256" key="1">
    <source>
        <dbReference type="SAM" id="Phobius"/>
    </source>
</evidence>
<keyword evidence="1" id="KW-1133">Transmembrane helix</keyword>
<comment type="caution">
    <text evidence="3">The sequence shown here is derived from an EMBL/GenBank/DDBJ whole genome shotgun (WGS) entry which is preliminary data.</text>
</comment>
<dbReference type="Pfam" id="PF19053">
    <property type="entry name" value="EccD"/>
    <property type="match status" value="1"/>
</dbReference>
<name>A0ABQ6IFY6_9MICO</name>
<keyword evidence="1" id="KW-0472">Membrane</keyword>
<feature type="transmembrane region" description="Helical" evidence="1">
    <location>
        <begin position="109"/>
        <end position="130"/>
    </location>
</feature>
<accession>A0ABQ6IFY6</accession>
<proteinExistence type="predicted"/>
<feature type="transmembrane region" description="Helical" evidence="1">
    <location>
        <begin position="142"/>
        <end position="161"/>
    </location>
</feature>